<protein>
    <submittedName>
        <fullName evidence="1">Uncharacterized protein</fullName>
    </submittedName>
</protein>
<evidence type="ECO:0000313" key="1">
    <source>
        <dbReference type="EMBL" id="MDR7135372.1"/>
    </source>
</evidence>
<proteinExistence type="predicted"/>
<dbReference type="EMBL" id="JAVDVY010000002">
    <property type="protein sequence ID" value="MDR7135372.1"/>
    <property type="molecule type" value="Genomic_DNA"/>
</dbReference>
<gene>
    <name evidence="1" type="ORF">J2X06_002581</name>
</gene>
<reference evidence="1 2" key="1">
    <citation type="submission" date="2023-07" db="EMBL/GenBank/DDBJ databases">
        <title>Sorghum-associated microbial communities from plants grown in Nebraska, USA.</title>
        <authorList>
            <person name="Schachtman D."/>
        </authorList>
    </citation>
    <scope>NUCLEOTIDE SEQUENCE [LARGE SCALE GENOMIC DNA]</scope>
    <source>
        <strain evidence="1 2">BE198</strain>
    </source>
</reference>
<accession>A0ABU1WCQ5</accession>
<comment type="caution">
    <text evidence="1">The sequence shown here is derived from an EMBL/GenBank/DDBJ whole genome shotgun (WGS) entry which is preliminary data.</text>
</comment>
<keyword evidence="2" id="KW-1185">Reference proteome</keyword>
<dbReference type="Proteomes" id="UP001251524">
    <property type="component" value="Unassembled WGS sequence"/>
</dbReference>
<organism evidence="1 2">
    <name type="scientific">Lysobacter niastensis</name>
    <dbReference type="NCBI Taxonomy" id="380629"/>
    <lineage>
        <taxon>Bacteria</taxon>
        <taxon>Pseudomonadati</taxon>
        <taxon>Pseudomonadota</taxon>
        <taxon>Gammaproteobacteria</taxon>
        <taxon>Lysobacterales</taxon>
        <taxon>Lysobacteraceae</taxon>
        <taxon>Lysobacter</taxon>
    </lineage>
</organism>
<evidence type="ECO:0000313" key="2">
    <source>
        <dbReference type="Proteomes" id="UP001251524"/>
    </source>
</evidence>
<name>A0ABU1WCQ5_9GAMM</name>
<sequence length="55" mass="5631">MSNMGLISSNACDLRSLIARSGPTQGARDLLSIDAPVDRAGAATGARGFAPENAW</sequence>